<keyword evidence="4" id="KW-1185">Reference proteome</keyword>
<gene>
    <name evidence="3" type="ORF">ETSY2_42665</name>
</gene>
<organism evidence="3 4">
    <name type="scientific">Candidatus Entotheonella gemina</name>
    <dbReference type="NCBI Taxonomy" id="1429439"/>
    <lineage>
        <taxon>Bacteria</taxon>
        <taxon>Pseudomonadati</taxon>
        <taxon>Nitrospinota/Tectimicrobiota group</taxon>
        <taxon>Candidatus Tectimicrobiota</taxon>
        <taxon>Candidatus Entotheonellia</taxon>
        <taxon>Candidatus Entotheonellales</taxon>
        <taxon>Candidatus Entotheonellaceae</taxon>
        <taxon>Candidatus Entotheonella</taxon>
    </lineage>
</organism>
<dbReference type="EMBL" id="AZHX01001935">
    <property type="protein sequence ID" value="ETW98542.1"/>
    <property type="molecule type" value="Genomic_DNA"/>
</dbReference>
<dbReference type="AlphaFoldDB" id="W4LKN2"/>
<comment type="caution">
    <text evidence="3">The sequence shown here is derived from an EMBL/GenBank/DDBJ whole genome shotgun (WGS) entry which is preliminary data.</text>
</comment>
<dbReference type="PATRIC" id="fig|1429439.4.peg.7158"/>
<dbReference type="InterPro" id="IPR049030">
    <property type="entry name" value="AI2M-like_HNH"/>
</dbReference>
<dbReference type="Pfam" id="PF00078">
    <property type="entry name" value="RVT_1"/>
    <property type="match status" value="1"/>
</dbReference>
<proteinExistence type="inferred from homology"/>
<dbReference type="HOGENOM" id="CLU_499263_0_0_7"/>
<feature type="domain" description="Reverse transcriptase" evidence="2">
    <location>
        <begin position="1"/>
        <end position="288"/>
    </location>
</feature>
<comment type="similarity">
    <text evidence="1">Belongs to the bacterial reverse transcriptase family.</text>
</comment>
<dbReference type="PANTHER" id="PTHR34047:SF8">
    <property type="entry name" value="PROTEIN YKFC"/>
    <property type="match status" value="1"/>
</dbReference>
<name>W4LKN2_9BACT</name>
<evidence type="ECO:0000313" key="3">
    <source>
        <dbReference type="EMBL" id="ETW98542.1"/>
    </source>
</evidence>
<dbReference type="InterPro" id="IPR003615">
    <property type="entry name" value="HNH_nuc"/>
</dbReference>
<dbReference type="SMART" id="SM00507">
    <property type="entry name" value="HNHc"/>
    <property type="match status" value="1"/>
</dbReference>
<dbReference type="Pfam" id="PF21368">
    <property type="entry name" value="AI2M-like_HNH"/>
    <property type="match status" value="1"/>
</dbReference>
<dbReference type="Pfam" id="PF01348">
    <property type="entry name" value="Intron_maturas2"/>
    <property type="match status" value="1"/>
</dbReference>
<dbReference type="InterPro" id="IPR043502">
    <property type="entry name" value="DNA/RNA_pol_sf"/>
</dbReference>
<dbReference type="Proteomes" id="UP000019140">
    <property type="component" value="Unassembled WGS sequence"/>
</dbReference>
<dbReference type="GO" id="GO:0006397">
    <property type="term" value="P:mRNA processing"/>
    <property type="evidence" value="ECO:0007669"/>
    <property type="project" value="InterPro"/>
</dbReference>
<accession>W4LKN2</accession>
<dbReference type="SUPFAM" id="SSF56672">
    <property type="entry name" value="DNA/RNA polymerases"/>
    <property type="match status" value="1"/>
</dbReference>
<dbReference type="PANTHER" id="PTHR34047">
    <property type="entry name" value="NUCLEAR INTRON MATURASE 1, MITOCHONDRIAL-RELATED"/>
    <property type="match status" value="1"/>
</dbReference>
<evidence type="ECO:0000313" key="4">
    <source>
        <dbReference type="Proteomes" id="UP000019140"/>
    </source>
</evidence>
<dbReference type="InterPro" id="IPR000477">
    <property type="entry name" value="RT_dom"/>
</dbReference>
<reference evidence="3 4" key="1">
    <citation type="journal article" date="2014" name="Nature">
        <title>An environmental bacterial taxon with a large and distinct metabolic repertoire.</title>
        <authorList>
            <person name="Wilson M.C."/>
            <person name="Mori T."/>
            <person name="Ruckert C."/>
            <person name="Uria A.R."/>
            <person name="Helf M.J."/>
            <person name="Takada K."/>
            <person name="Gernert C."/>
            <person name="Steffens U.A."/>
            <person name="Heycke N."/>
            <person name="Schmitt S."/>
            <person name="Rinke C."/>
            <person name="Helfrich E.J."/>
            <person name="Brachmann A.O."/>
            <person name="Gurgui C."/>
            <person name="Wakimoto T."/>
            <person name="Kracht M."/>
            <person name="Crusemann M."/>
            <person name="Hentschel U."/>
            <person name="Abe I."/>
            <person name="Matsunaga S."/>
            <person name="Kalinowski J."/>
            <person name="Takeyama H."/>
            <person name="Piel J."/>
        </authorList>
    </citation>
    <scope>NUCLEOTIDE SEQUENCE [LARGE SCALE GENOMIC DNA]</scope>
    <source>
        <strain evidence="4">TSY2</strain>
    </source>
</reference>
<evidence type="ECO:0000259" key="2">
    <source>
        <dbReference type="PROSITE" id="PS50878"/>
    </source>
</evidence>
<dbReference type="InterPro" id="IPR051083">
    <property type="entry name" value="GrpII_Intron_Splice-Mob/Def"/>
</dbReference>
<dbReference type="CDD" id="cd01651">
    <property type="entry name" value="RT_G2_intron"/>
    <property type="match status" value="1"/>
</dbReference>
<dbReference type="PROSITE" id="PS50878">
    <property type="entry name" value="RT_POL"/>
    <property type="match status" value="1"/>
</dbReference>
<sequence>PKPVRRTYIPKANGKLRPLGIPAGDEKLVQEVVRIILESIYEPIFSDDSHGFRPSMSCHTALKHVKTWTNTVWFIEFDIKGYFDSISHKKLVDILEKRIDDRKFVRLIKDMLRAGVLENWQYNRTYSGTPQGGVVSPLLANIYLHELDDYIKAIQVEVNKGKTRQMNPDWTKIANQIARKRRQIRRIREERGKGTPEESEWKKAIDALMKQRQAIPSHNPYDPNYRRLWYCRYADDWLLGFTGPKTEAHEIEKRIRQYVETELLLTVSEEKTGIRKAQDSIRFLGYGIRTQRGEKVKRAVIRGTATKRKTINGQIKLFVPEEKVIAFCKSKGYGELKTRGMKARPFLTNQSEVETILRYNAEMRGFANYYSLAQDVKHKLDMLSYIATYSCLATLAAKHKTGIAKMAKQMGHQREFEWKVTTPKGKVKTYRIWQIKHLKPVEMGQEIDSRPNPYAYNSRTELLKRLTAEKCEYCGREGGYLEVHHVRKLKDLKEKRTLEPWERIMIQRQRKTLILCVFCHDLLHAGRLPDMRLELRPGSKGPSRK</sequence>
<protein>
    <recommendedName>
        <fullName evidence="2">Reverse transcriptase domain-containing protein</fullName>
    </recommendedName>
</protein>
<feature type="non-terminal residue" evidence="3">
    <location>
        <position position="1"/>
    </location>
</feature>
<evidence type="ECO:0000256" key="1">
    <source>
        <dbReference type="ARBA" id="ARBA00034120"/>
    </source>
</evidence>
<dbReference type="InterPro" id="IPR024937">
    <property type="entry name" value="Domain_X"/>
</dbReference>